<dbReference type="Gene3D" id="2.30.40.10">
    <property type="entry name" value="Urease, subunit C, domain 1"/>
    <property type="match status" value="1"/>
</dbReference>
<keyword evidence="3 5" id="KW-0378">Hydrolase</keyword>
<dbReference type="EMBL" id="JACHHK010000003">
    <property type="protein sequence ID" value="MBB5183073.1"/>
    <property type="molecule type" value="Genomic_DNA"/>
</dbReference>
<dbReference type="InterPro" id="IPR032466">
    <property type="entry name" value="Metal_Hydrolase"/>
</dbReference>
<sequence length="378" mass="41121">MILQSKRIWAVNTWIKAQITIENGRIERIDAYNARTPDMDYENKRIIPGLIDIHTHGAYGFDTNDAKPDGLRHWAKNVVKEGVTAFCPTTITQSESVLTNAVANVAAVAGSGYEGAEILGIHFEGPYLDQTYKGAQPEEYCVPADVEQFKRYQAAAKGMIRIITMACEHDTDFALTRYCVQHGVAVSQGHSGASYEQACAAIANGASGMTHVFNGMAPFHHRQPGLVGAAFRFRNVYSEVIGDARHSTPAALYNFFQAKGADSGILITDSLRVKGLPAGTKALFGGHWIELYEDGSAHLVEAGNLAGSTLRMNDGLRILTEEAQVPWQSAINACTINPARYLHIDGRKGSIQAGKDADLVVLNDDYSVLCTYVKGQEI</sequence>
<evidence type="ECO:0000259" key="9">
    <source>
        <dbReference type="Pfam" id="PF01979"/>
    </source>
</evidence>
<evidence type="ECO:0000256" key="7">
    <source>
        <dbReference type="PIRSR" id="PIRSR038994-2"/>
    </source>
</evidence>
<feature type="active site" description="Proton donor/acceptor" evidence="6">
    <location>
        <position position="269"/>
    </location>
</feature>
<dbReference type="SUPFAM" id="SSF51556">
    <property type="entry name" value="Metallo-dependent hydrolases"/>
    <property type="match status" value="1"/>
</dbReference>
<evidence type="ECO:0000256" key="3">
    <source>
        <dbReference type="ARBA" id="ARBA00022801"/>
    </source>
</evidence>
<dbReference type="GO" id="GO:0006046">
    <property type="term" value="P:N-acetylglucosamine catabolic process"/>
    <property type="evidence" value="ECO:0007669"/>
    <property type="project" value="TreeGrafter"/>
</dbReference>
<evidence type="ECO:0000256" key="2">
    <source>
        <dbReference type="ARBA" id="ARBA00022723"/>
    </source>
</evidence>
<feature type="binding site" evidence="7">
    <location>
        <begin position="214"/>
        <end position="215"/>
    </location>
    <ligand>
        <name>substrate</name>
    </ligand>
</feature>
<dbReference type="EC" id="3.5.1.25" evidence="10"/>
<comment type="similarity">
    <text evidence="1 5">Belongs to the metallo-dependent hydrolases superfamily. NagA family.</text>
</comment>
<feature type="binding site" evidence="7">
    <location>
        <position position="246"/>
    </location>
    <ligand>
        <name>substrate</name>
    </ligand>
</feature>
<reference evidence="10 11" key="1">
    <citation type="submission" date="2020-08" db="EMBL/GenBank/DDBJ databases">
        <title>Genomic Encyclopedia of Type Strains, Phase IV (KMG-IV): sequencing the most valuable type-strain genomes for metagenomic binning, comparative biology and taxonomic classification.</title>
        <authorList>
            <person name="Goeker M."/>
        </authorList>
    </citation>
    <scope>NUCLEOTIDE SEQUENCE [LARGE SCALE GENOMIC DNA]</scope>
    <source>
        <strain evidence="10 11">DSM 25799</strain>
    </source>
</reference>
<dbReference type="SUPFAM" id="SSF51338">
    <property type="entry name" value="Composite domain of metallo-dependent hydrolases"/>
    <property type="match status" value="1"/>
</dbReference>
<feature type="binding site" evidence="7">
    <location>
        <begin position="305"/>
        <end position="307"/>
    </location>
    <ligand>
        <name>substrate</name>
    </ligand>
</feature>
<name>A0A7W8CWW6_9FIRM</name>
<dbReference type="GO" id="GO:0008448">
    <property type="term" value="F:N-acetylglucosamine-6-phosphate deacetylase activity"/>
    <property type="evidence" value="ECO:0007669"/>
    <property type="project" value="UniProtKB-EC"/>
</dbReference>
<dbReference type="NCBIfam" id="TIGR00221">
    <property type="entry name" value="nagA"/>
    <property type="match status" value="1"/>
</dbReference>
<evidence type="ECO:0000256" key="6">
    <source>
        <dbReference type="PIRSR" id="PIRSR038994-1"/>
    </source>
</evidence>
<keyword evidence="11" id="KW-1185">Reference proteome</keyword>
<feature type="domain" description="Amidohydrolase-related" evidence="9">
    <location>
        <begin position="46"/>
        <end position="377"/>
    </location>
</feature>
<evidence type="ECO:0000256" key="1">
    <source>
        <dbReference type="ARBA" id="ARBA00010716"/>
    </source>
</evidence>
<proteinExistence type="inferred from homology"/>
<evidence type="ECO:0000256" key="4">
    <source>
        <dbReference type="ARBA" id="ARBA00023277"/>
    </source>
</evidence>
<feature type="binding site" evidence="7">
    <location>
        <position position="135"/>
    </location>
    <ligand>
        <name>substrate</name>
    </ligand>
</feature>
<dbReference type="Gene3D" id="3.20.20.140">
    <property type="entry name" value="Metal-dependent hydrolases"/>
    <property type="match status" value="1"/>
</dbReference>
<dbReference type="InterPro" id="IPR011059">
    <property type="entry name" value="Metal-dep_hydrolase_composite"/>
</dbReference>
<evidence type="ECO:0000256" key="5">
    <source>
        <dbReference type="PIRNR" id="PIRNR038994"/>
    </source>
</evidence>
<dbReference type="PIRSF" id="PIRSF038994">
    <property type="entry name" value="NagA"/>
    <property type="match status" value="1"/>
</dbReference>
<protein>
    <submittedName>
        <fullName evidence="10">N-acetylglucosamine-6-phosphate deacetylase</fullName>
        <ecNumber evidence="10">3.5.1.25</ecNumber>
    </submittedName>
</protein>
<dbReference type="InterPro" id="IPR003764">
    <property type="entry name" value="GlcNAc_6-P_deAcase"/>
</dbReference>
<dbReference type="InterPro" id="IPR006680">
    <property type="entry name" value="Amidohydro-rel"/>
</dbReference>
<comment type="caution">
    <text evidence="10">The sequence shown here is derived from an EMBL/GenBank/DDBJ whole genome shotgun (WGS) entry which is preliminary data.</text>
</comment>
<feature type="binding site" evidence="8">
    <location>
        <position position="190"/>
    </location>
    <ligand>
        <name>Zn(2+)</name>
        <dbReference type="ChEBI" id="CHEBI:29105"/>
    </ligand>
</feature>
<dbReference type="CDD" id="cd00854">
    <property type="entry name" value="NagA"/>
    <property type="match status" value="1"/>
</dbReference>
<keyword evidence="2 8" id="KW-0479">Metal-binding</keyword>
<feature type="binding site" evidence="7">
    <location>
        <position position="222"/>
    </location>
    <ligand>
        <name>substrate</name>
    </ligand>
</feature>
<organism evidence="10 11">
    <name type="scientific">Catenisphaera adipataccumulans</name>
    <dbReference type="NCBI Taxonomy" id="700500"/>
    <lineage>
        <taxon>Bacteria</taxon>
        <taxon>Bacillati</taxon>
        <taxon>Bacillota</taxon>
        <taxon>Erysipelotrichia</taxon>
        <taxon>Erysipelotrichales</taxon>
        <taxon>Erysipelotrichaceae</taxon>
        <taxon>Catenisphaera</taxon>
    </lineage>
</organism>
<evidence type="ECO:0000256" key="8">
    <source>
        <dbReference type="PIRSR" id="PIRSR038994-3"/>
    </source>
</evidence>
<dbReference type="PANTHER" id="PTHR11113">
    <property type="entry name" value="N-ACETYLGLUCOSAMINE-6-PHOSPHATE DEACETYLASE"/>
    <property type="match status" value="1"/>
</dbReference>
<keyword evidence="4 5" id="KW-0119">Carbohydrate metabolism</keyword>
<gene>
    <name evidence="10" type="ORF">HNQ47_001093</name>
</gene>
<dbReference type="GO" id="GO:0046872">
    <property type="term" value="F:metal ion binding"/>
    <property type="evidence" value="ECO:0007669"/>
    <property type="project" value="UniProtKB-KW"/>
</dbReference>
<dbReference type="PANTHER" id="PTHR11113:SF14">
    <property type="entry name" value="N-ACETYLGLUCOSAMINE-6-PHOSPHATE DEACETYLASE"/>
    <property type="match status" value="1"/>
</dbReference>
<feature type="binding site" evidence="8">
    <location>
        <position position="211"/>
    </location>
    <ligand>
        <name>Zn(2+)</name>
        <dbReference type="ChEBI" id="CHEBI:29105"/>
    </ligand>
</feature>
<dbReference type="AlphaFoldDB" id="A0A7W8CWW6"/>
<comment type="cofactor">
    <cofactor evidence="8">
        <name>a divalent metal cation</name>
        <dbReference type="ChEBI" id="CHEBI:60240"/>
    </cofactor>
    <text evidence="8">Binds 1 divalent metal cation per subunit.</text>
</comment>
<dbReference type="RefSeq" id="WP_183328328.1">
    <property type="nucleotide sequence ID" value="NZ_JACHHK010000003.1"/>
</dbReference>
<accession>A0A7W8CWW6</accession>
<feature type="binding site" evidence="8">
    <location>
        <position position="124"/>
    </location>
    <ligand>
        <name>Zn(2+)</name>
        <dbReference type="ChEBI" id="CHEBI:29105"/>
    </ligand>
</feature>
<dbReference type="Proteomes" id="UP000539953">
    <property type="component" value="Unassembled WGS sequence"/>
</dbReference>
<evidence type="ECO:0000313" key="10">
    <source>
        <dbReference type="EMBL" id="MBB5183073.1"/>
    </source>
</evidence>
<evidence type="ECO:0000313" key="11">
    <source>
        <dbReference type="Proteomes" id="UP000539953"/>
    </source>
</evidence>
<dbReference type="Pfam" id="PF01979">
    <property type="entry name" value="Amidohydro_1"/>
    <property type="match status" value="1"/>
</dbReference>